<proteinExistence type="predicted"/>
<feature type="transmembrane region" description="Helical" evidence="1">
    <location>
        <begin position="166"/>
        <end position="194"/>
    </location>
</feature>
<dbReference type="InterPro" id="IPR011624">
    <property type="entry name" value="Metal-dep_PHydrolase_7TM_extra"/>
</dbReference>
<gene>
    <name evidence="3" type="ORF">METZ01_LOCUS277144</name>
</gene>
<dbReference type="InterPro" id="IPR006674">
    <property type="entry name" value="HD_domain"/>
</dbReference>
<accession>A0A382KIJ4</accession>
<dbReference type="InterPro" id="IPR006675">
    <property type="entry name" value="HDIG_dom"/>
</dbReference>
<feature type="transmembrane region" description="Helical" evidence="1">
    <location>
        <begin position="255"/>
        <end position="277"/>
    </location>
</feature>
<evidence type="ECO:0000313" key="3">
    <source>
        <dbReference type="EMBL" id="SVC24290.1"/>
    </source>
</evidence>
<dbReference type="PANTHER" id="PTHR36442">
    <property type="entry name" value="CYCLIC-DI-AMP PHOSPHODIESTERASE PGPH"/>
    <property type="match status" value="1"/>
</dbReference>
<feature type="transmembrane region" description="Helical" evidence="1">
    <location>
        <begin position="200"/>
        <end position="217"/>
    </location>
</feature>
<reference evidence="3" key="1">
    <citation type="submission" date="2018-05" db="EMBL/GenBank/DDBJ databases">
        <authorList>
            <person name="Lanie J.A."/>
            <person name="Ng W.-L."/>
            <person name="Kazmierczak K.M."/>
            <person name="Andrzejewski T.M."/>
            <person name="Davidsen T.M."/>
            <person name="Wayne K.J."/>
            <person name="Tettelin H."/>
            <person name="Glass J.I."/>
            <person name="Rusch D."/>
            <person name="Podicherti R."/>
            <person name="Tsui H.-C.T."/>
            <person name="Winkler M.E."/>
        </authorList>
    </citation>
    <scope>NUCLEOTIDE SEQUENCE</scope>
</reference>
<dbReference type="PROSITE" id="PS51831">
    <property type="entry name" value="HD"/>
    <property type="match status" value="1"/>
</dbReference>
<protein>
    <recommendedName>
        <fullName evidence="2">HD domain-containing protein</fullName>
    </recommendedName>
</protein>
<feature type="transmembrane region" description="Helical" evidence="1">
    <location>
        <begin position="130"/>
        <end position="154"/>
    </location>
</feature>
<dbReference type="Pfam" id="PF07697">
    <property type="entry name" value="7TMR-HDED"/>
    <property type="match status" value="1"/>
</dbReference>
<dbReference type="Pfam" id="PF07698">
    <property type="entry name" value="7TM-7TMR_HD"/>
    <property type="match status" value="1"/>
</dbReference>
<dbReference type="EMBL" id="UINC01080909">
    <property type="protein sequence ID" value="SVC24290.1"/>
    <property type="molecule type" value="Genomic_DNA"/>
</dbReference>
<dbReference type="NCBIfam" id="TIGR00277">
    <property type="entry name" value="HDIG"/>
    <property type="match status" value="1"/>
</dbReference>
<evidence type="ECO:0000259" key="2">
    <source>
        <dbReference type="PROSITE" id="PS51831"/>
    </source>
</evidence>
<feature type="transmembrane region" description="Helical" evidence="1">
    <location>
        <begin position="102"/>
        <end position="124"/>
    </location>
</feature>
<sequence>MQRGELLSLIQGYRPLVDTGSAVAIHEFLSLFLKPNLAVDVEQTQRLRDEARRSVASIKRRYLQDEMIVDQNTKVEQHHVDALESLAAHLAEEERKDETVRLLQTIAAATIAAFLLIVLGHYLATREPQIYYSTGLLLLLTLVGLATAGSASYIQTNDIPTYFAPTPLAAMLLTILLTPQVALVMSLLLALFIGSLFGDFYVALICALTAAVAVFSVRHVRHRNQFYRAMILLPASYGVLITATDVLRFVPHEQIYSHVLPGLVIGIATPIVIQGLLPIFESIFNVTTDITLLELSDLNRPLLRELAIRAPGTYTHSLIMANLSEAAAQRINASPLLARVGCYYHDIGKMLKPEYFTENQGLRGGRNPHDHLTPSMSALIIDSHVKDGVYLAEENGLPQALIDLIPQHHGTTVLETFY</sequence>
<dbReference type="SUPFAM" id="SSF109604">
    <property type="entry name" value="HD-domain/PDEase-like"/>
    <property type="match status" value="1"/>
</dbReference>
<dbReference type="InterPro" id="IPR003607">
    <property type="entry name" value="HD/PDEase_dom"/>
</dbReference>
<dbReference type="CDD" id="cd00077">
    <property type="entry name" value="HDc"/>
    <property type="match status" value="1"/>
</dbReference>
<evidence type="ECO:0000256" key="1">
    <source>
        <dbReference type="SAM" id="Phobius"/>
    </source>
</evidence>
<organism evidence="3">
    <name type="scientific">marine metagenome</name>
    <dbReference type="NCBI Taxonomy" id="408172"/>
    <lineage>
        <taxon>unclassified sequences</taxon>
        <taxon>metagenomes</taxon>
        <taxon>ecological metagenomes</taxon>
    </lineage>
</organism>
<dbReference type="PANTHER" id="PTHR36442:SF1">
    <property type="entry name" value="CYCLIC-DI-AMP PHOSPHODIESTERASE PGPH"/>
    <property type="match status" value="1"/>
</dbReference>
<feature type="non-terminal residue" evidence="3">
    <location>
        <position position="418"/>
    </location>
</feature>
<feature type="domain" description="HD" evidence="2">
    <location>
        <begin position="313"/>
        <end position="418"/>
    </location>
</feature>
<dbReference type="Pfam" id="PF01966">
    <property type="entry name" value="HD"/>
    <property type="match status" value="1"/>
</dbReference>
<dbReference type="InterPro" id="IPR011621">
    <property type="entry name" value="Metal-dep_PHydrolase_7TM_intra"/>
</dbReference>
<dbReference type="InterPro" id="IPR052722">
    <property type="entry name" value="PgpH_phosphodiesterase"/>
</dbReference>
<dbReference type="AlphaFoldDB" id="A0A382KIJ4"/>
<name>A0A382KIJ4_9ZZZZ</name>
<feature type="transmembrane region" description="Helical" evidence="1">
    <location>
        <begin position="229"/>
        <end position="249"/>
    </location>
</feature>
<keyword evidence="1" id="KW-1133">Transmembrane helix</keyword>
<dbReference type="Gene3D" id="1.10.3210.10">
    <property type="entry name" value="Hypothetical protein af1432"/>
    <property type="match status" value="1"/>
</dbReference>
<keyword evidence="1" id="KW-0472">Membrane</keyword>
<keyword evidence="1" id="KW-0812">Transmembrane</keyword>